<dbReference type="OrthoDB" id="3067340at2759"/>
<protein>
    <submittedName>
        <fullName evidence="1">Uncharacterized protein</fullName>
    </submittedName>
</protein>
<dbReference type="Proteomes" id="UP000521943">
    <property type="component" value="Unassembled WGS sequence"/>
</dbReference>
<reference evidence="1 2" key="1">
    <citation type="submission" date="2020-07" db="EMBL/GenBank/DDBJ databases">
        <title>Comparative genomics of pyrophilous fungi reveals a link between fire events and developmental genes.</title>
        <authorList>
            <consortium name="DOE Joint Genome Institute"/>
            <person name="Steindorff A.S."/>
            <person name="Carver A."/>
            <person name="Calhoun S."/>
            <person name="Stillman K."/>
            <person name="Liu H."/>
            <person name="Lipzen A."/>
            <person name="Pangilinan J."/>
            <person name="Labutti K."/>
            <person name="Bruns T.D."/>
            <person name="Grigoriev I.V."/>
        </authorList>
    </citation>
    <scope>NUCLEOTIDE SEQUENCE [LARGE SCALE GENOMIC DNA]</scope>
    <source>
        <strain evidence="1 2">CBS 144469</strain>
    </source>
</reference>
<name>A0A8H6M8L0_9AGAR</name>
<keyword evidence="2" id="KW-1185">Reference proteome</keyword>
<evidence type="ECO:0000313" key="1">
    <source>
        <dbReference type="EMBL" id="KAF6756111.1"/>
    </source>
</evidence>
<dbReference type="AlphaFoldDB" id="A0A8H6M8L0"/>
<organism evidence="1 2">
    <name type="scientific">Ephemerocybe angulata</name>
    <dbReference type="NCBI Taxonomy" id="980116"/>
    <lineage>
        <taxon>Eukaryota</taxon>
        <taxon>Fungi</taxon>
        <taxon>Dikarya</taxon>
        <taxon>Basidiomycota</taxon>
        <taxon>Agaricomycotina</taxon>
        <taxon>Agaricomycetes</taxon>
        <taxon>Agaricomycetidae</taxon>
        <taxon>Agaricales</taxon>
        <taxon>Agaricineae</taxon>
        <taxon>Psathyrellaceae</taxon>
        <taxon>Ephemerocybe</taxon>
    </lineage>
</organism>
<accession>A0A8H6M8L0</accession>
<comment type="caution">
    <text evidence="1">The sequence shown here is derived from an EMBL/GenBank/DDBJ whole genome shotgun (WGS) entry which is preliminary data.</text>
</comment>
<evidence type="ECO:0000313" key="2">
    <source>
        <dbReference type="Proteomes" id="UP000521943"/>
    </source>
</evidence>
<gene>
    <name evidence="1" type="ORF">DFP72DRAFT_810809</name>
</gene>
<sequence>MNGVLTCPPTDENGDPLPADIQALILDMLPLTSLDALSKLPLMREVIRAKLKAKIDNILTAFSLDADACLSMMERAGAILSGSAALYVVAPGYAAPNDLNFYCPKHAAKGVATYFSRSPGYTKVSNPTIRVVAERSPFNILDAITLSESISTSPLVPLFSFHSTTLMNCISGRGVLSFYPKLTEQYVGELYEGLFQCR</sequence>
<dbReference type="EMBL" id="JACGCI010000027">
    <property type="protein sequence ID" value="KAF6756111.1"/>
    <property type="molecule type" value="Genomic_DNA"/>
</dbReference>
<proteinExistence type="predicted"/>